<evidence type="ECO:0000313" key="6">
    <source>
        <dbReference type="Proteomes" id="UP000583929"/>
    </source>
</evidence>
<dbReference type="PANTHER" id="PTHR33098">
    <property type="entry name" value="COTTON FIBER (DUF761)"/>
    <property type="match status" value="1"/>
</dbReference>
<feature type="compositionally biased region" description="Basic and acidic residues" evidence="1">
    <location>
        <begin position="101"/>
        <end position="117"/>
    </location>
</feature>
<sequence>MEGDENDLTPFWLQSSDSRRQRRLSRSSSLLFNSSAFLIVLIVTTLAFIFFIIPTILSFASQIFKPQSVKKSWDSLNLILVLFAIICGFLSRNSGENASPYEDRTVSKSSSTREVEKSNPSSPNRWYQYSDRTLSYNNGNGLTRLRNSSSYPDLRQESSWVTRDEQWQFYDDTHVSNYRPLGSDGLHQRRRPLQEPEKVEKDQNLETKNIEVDTFQVRTEVKSQVPEPTPQPSTQLPPQPPPFPPPSPPTAPVKKRKAKRTYQDIRQKDETERNNFSEVKHVNSQPPPPPLRPPPPPPPLPPPPTYQESEPKSGKSEKKRNTATKDFLISLRRKKKKQRQKSVENFESILTSIDHTSSLQSSSSYPSPSPPPPPPPPPPSVFHNLFSSKKGKNRNPYSRSQPPPPPPRPPVNTSTLRVSKNKALSKPIPVTHKLPLSATTGSESPPMSSSIPPPPPPPPPFRIQDWKFVKHGDFVRIKSSGSSRSVSPDLDESEDSSIEGTSPLAASEGGQSPASSLFCPSPDVDTKADNFIARFRAGLILEKENSFRQRDRAKSRFGPQTGLGRKNVEG</sequence>
<feature type="compositionally biased region" description="Basic and acidic residues" evidence="1">
    <location>
        <begin position="192"/>
        <end position="211"/>
    </location>
</feature>
<feature type="region of interest" description="Disordered" evidence="1">
    <location>
        <begin position="98"/>
        <end position="129"/>
    </location>
</feature>
<feature type="compositionally biased region" description="Pro residues" evidence="1">
    <location>
        <begin position="367"/>
        <end position="380"/>
    </location>
</feature>
<organism evidence="3 5">
    <name type="scientific">Cannabis sativa</name>
    <name type="common">Hemp</name>
    <name type="synonym">Marijuana</name>
    <dbReference type="NCBI Taxonomy" id="3483"/>
    <lineage>
        <taxon>Eukaryota</taxon>
        <taxon>Viridiplantae</taxon>
        <taxon>Streptophyta</taxon>
        <taxon>Embryophyta</taxon>
        <taxon>Tracheophyta</taxon>
        <taxon>Spermatophyta</taxon>
        <taxon>Magnoliopsida</taxon>
        <taxon>eudicotyledons</taxon>
        <taxon>Gunneridae</taxon>
        <taxon>Pentapetalae</taxon>
        <taxon>rosids</taxon>
        <taxon>fabids</taxon>
        <taxon>Rosales</taxon>
        <taxon>Cannabaceae</taxon>
        <taxon>Cannabis</taxon>
    </lineage>
</organism>
<feature type="compositionally biased region" description="Pro residues" evidence="1">
    <location>
        <begin position="451"/>
        <end position="461"/>
    </location>
</feature>
<evidence type="ECO:0000313" key="4">
    <source>
        <dbReference type="EMBL" id="KAF4399287.1"/>
    </source>
</evidence>
<feature type="transmembrane region" description="Helical" evidence="2">
    <location>
        <begin position="72"/>
        <end position="91"/>
    </location>
</feature>
<dbReference type="InterPro" id="IPR008480">
    <property type="entry name" value="DUF761_pln"/>
</dbReference>
<dbReference type="AlphaFoldDB" id="A0A7J6EWG0"/>
<reference evidence="5 6" key="1">
    <citation type="journal article" date="2020" name="bioRxiv">
        <title>Sequence and annotation of 42 cannabis genomes reveals extensive copy number variation in cannabinoid synthesis and pathogen resistance genes.</title>
        <authorList>
            <person name="Mckernan K.J."/>
            <person name="Helbert Y."/>
            <person name="Kane L.T."/>
            <person name="Ebling H."/>
            <person name="Zhang L."/>
            <person name="Liu B."/>
            <person name="Eaton Z."/>
            <person name="Mclaughlin S."/>
            <person name="Kingan S."/>
            <person name="Baybayan P."/>
            <person name="Concepcion G."/>
            <person name="Jordan M."/>
            <person name="Riva A."/>
            <person name="Barbazuk W."/>
            <person name="Harkins T."/>
        </authorList>
    </citation>
    <scope>NUCLEOTIDE SEQUENCE [LARGE SCALE GENOMIC DNA]</scope>
    <source>
        <strain evidence="5 6">cv. Jamaican Lion 4</strain>
        <strain evidence="4">Father</strain>
        <strain evidence="3">Mother</strain>
        <tissue evidence="3">Leaf</tissue>
    </source>
</reference>
<dbReference type="EMBL" id="JAATIQ010000021">
    <property type="protein sequence ID" value="KAF4399287.1"/>
    <property type="molecule type" value="Genomic_DNA"/>
</dbReference>
<dbReference type="Proteomes" id="UP000583929">
    <property type="component" value="Unassembled WGS sequence"/>
</dbReference>
<feature type="compositionally biased region" description="Basic and acidic residues" evidence="1">
    <location>
        <begin position="543"/>
        <end position="554"/>
    </location>
</feature>
<evidence type="ECO:0000313" key="5">
    <source>
        <dbReference type="Proteomes" id="UP000525078"/>
    </source>
</evidence>
<protein>
    <recommendedName>
        <fullName evidence="7">Hydroxyproline-rich glycoprotein family protein</fullName>
    </recommendedName>
</protein>
<feature type="compositionally biased region" description="Basic and acidic residues" evidence="1">
    <location>
        <begin position="261"/>
        <end position="281"/>
    </location>
</feature>
<evidence type="ECO:0000313" key="3">
    <source>
        <dbReference type="EMBL" id="KAF4362009.1"/>
    </source>
</evidence>
<feature type="compositionally biased region" description="Pro residues" evidence="1">
    <location>
        <begin position="401"/>
        <end position="410"/>
    </location>
</feature>
<keyword evidence="6" id="KW-1185">Reference proteome</keyword>
<keyword evidence="2" id="KW-1133">Transmembrane helix</keyword>
<feature type="compositionally biased region" description="Polar residues" evidence="1">
    <location>
        <begin position="118"/>
        <end position="129"/>
    </location>
</feature>
<dbReference type="Proteomes" id="UP000525078">
    <property type="component" value="Unassembled WGS sequence"/>
</dbReference>
<feature type="region of interest" description="Disordered" evidence="1">
    <location>
        <begin position="175"/>
        <end position="464"/>
    </location>
</feature>
<name>A0A7J6EWG0_CANSA</name>
<keyword evidence="2" id="KW-0812">Transmembrane</keyword>
<feature type="transmembrane region" description="Helical" evidence="2">
    <location>
        <begin position="36"/>
        <end position="60"/>
    </location>
</feature>
<dbReference type="Pfam" id="PF05553">
    <property type="entry name" value="DUF761"/>
    <property type="match status" value="1"/>
</dbReference>
<feature type="region of interest" description="Disordered" evidence="1">
    <location>
        <begin position="543"/>
        <end position="570"/>
    </location>
</feature>
<feature type="compositionally biased region" description="Basic and acidic residues" evidence="1">
    <location>
        <begin position="309"/>
        <end position="320"/>
    </location>
</feature>
<feature type="compositionally biased region" description="Pro residues" evidence="1">
    <location>
        <begin position="285"/>
        <end position="305"/>
    </location>
</feature>
<feature type="compositionally biased region" description="Polar residues" evidence="1">
    <location>
        <begin position="343"/>
        <end position="360"/>
    </location>
</feature>
<proteinExistence type="predicted"/>
<dbReference type="PANTHER" id="PTHR33098:SF36">
    <property type="entry name" value="HYDROXYPROLINE-RICH GLYCOPROTEIN FAMILY PROTEIN"/>
    <property type="match status" value="1"/>
</dbReference>
<keyword evidence="2" id="KW-0472">Membrane</keyword>
<feature type="compositionally biased region" description="Pro residues" evidence="1">
    <location>
        <begin position="227"/>
        <end position="251"/>
    </location>
</feature>
<feature type="region of interest" description="Disordered" evidence="1">
    <location>
        <begin position="477"/>
        <end position="523"/>
    </location>
</feature>
<evidence type="ECO:0000256" key="2">
    <source>
        <dbReference type="SAM" id="Phobius"/>
    </source>
</evidence>
<accession>A0A7J6EWG0</accession>
<comment type="caution">
    <text evidence="3">The sequence shown here is derived from an EMBL/GenBank/DDBJ whole genome shotgun (WGS) entry which is preliminary data.</text>
</comment>
<dbReference type="EMBL" id="JAATIP010000186">
    <property type="protein sequence ID" value="KAF4362009.1"/>
    <property type="molecule type" value="Genomic_DNA"/>
</dbReference>
<gene>
    <name evidence="3" type="ORF">F8388_023861</name>
    <name evidence="4" type="ORF">G4B88_022370</name>
</gene>
<feature type="compositionally biased region" description="Basic residues" evidence="1">
    <location>
        <begin position="331"/>
        <end position="340"/>
    </location>
</feature>
<evidence type="ECO:0000256" key="1">
    <source>
        <dbReference type="SAM" id="MobiDB-lite"/>
    </source>
</evidence>
<evidence type="ECO:0008006" key="7">
    <source>
        <dbReference type="Google" id="ProtNLM"/>
    </source>
</evidence>